<evidence type="ECO:0000313" key="3">
    <source>
        <dbReference type="Proteomes" id="UP000006377"/>
    </source>
</evidence>
<keyword evidence="3" id="KW-1185">Reference proteome</keyword>
<dbReference type="PANTHER" id="PTHR30543">
    <property type="entry name" value="CHROMATE REDUCTASE"/>
    <property type="match status" value="1"/>
</dbReference>
<dbReference type="GO" id="GO:0010181">
    <property type="term" value="F:FMN binding"/>
    <property type="evidence" value="ECO:0007669"/>
    <property type="project" value="TreeGrafter"/>
</dbReference>
<name>A7HRS5_PARL1</name>
<dbReference type="EMBL" id="CP000774">
    <property type="protein sequence ID" value="ABS62608.1"/>
    <property type="molecule type" value="Genomic_DNA"/>
</dbReference>
<dbReference type="GO" id="GO:0005829">
    <property type="term" value="C:cytosol"/>
    <property type="evidence" value="ECO:0007669"/>
    <property type="project" value="TreeGrafter"/>
</dbReference>
<dbReference type="Pfam" id="PF03358">
    <property type="entry name" value="FMN_red"/>
    <property type="match status" value="1"/>
</dbReference>
<reference evidence="2 3" key="1">
    <citation type="journal article" date="2011" name="Stand. Genomic Sci.">
        <title>Complete genome sequence of Parvibaculum lavamentivorans type strain (DS-1(T)).</title>
        <authorList>
            <person name="Schleheck D."/>
            <person name="Weiss M."/>
            <person name="Pitluck S."/>
            <person name="Bruce D."/>
            <person name="Land M.L."/>
            <person name="Han S."/>
            <person name="Saunders E."/>
            <person name="Tapia R."/>
            <person name="Detter C."/>
            <person name="Brettin T."/>
            <person name="Han J."/>
            <person name="Woyke T."/>
            <person name="Goodwin L."/>
            <person name="Pennacchio L."/>
            <person name="Nolan M."/>
            <person name="Cook A.M."/>
            <person name="Kjelleberg S."/>
            <person name="Thomas T."/>
        </authorList>
    </citation>
    <scope>NUCLEOTIDE SEQUENCE [LARGE SCALE GENOMIC DNA]</scope>
    <source>
        <strain evidence="3">DS-1 / DSM 13023 / NCIMB 13966</strain>
    </source>
</reference>
<dbReference type="GO" id="GO:0016491">
    <property type="term" value="F:oxidoreductase activity"/>
    <property type="evidence" value="ECO:0007669"/>
    <property type="project" value="InterPro"/>
</dbReference>
<dbReference type="KEGG" id="pla:Plav_0985"/>
<dbReference type="Gene3D" id="3.40.50.360">
    <property type="match status" value="1"/>
</dbReference>
<dbReference type="InterPro" id="IPR050712">
    <property type="entry name" value="NAD(P)H-dep_reductase"/>
</dbReference>
<organism evidence="2 3">
    <name type="scientific">Parvibaculum lavamentivorans (strain DS-1 / DSM 13023 / NCIMB 13966)</name>
    <dbReference type="NCBI Taxonomy" id="402881"/>
    <lineage>
        <taxon>Bacteria</taxon>
        <taxon>Pseudomonadati</taxon>
        <taxon>Pseudomonadota</taxon>
        <taxon>Alphaproteobacteria</taxon>
        <taxon>Hyphomicrobiales</taxon>
        <taxon>Parvibaculaceae</taxon>
        <taxon>Parvibaculum</taxon>
    </lineage>
</organism>
<dbReference type="SUPFAM" id="SSF52218">
    <property type="entry name" value="Flavoproteins"/>
    <property type="match status" value="1"/>
</dbReference>
<gene>
    <name evidence="2" type="ordered locus">Plav_0985</name>
</gene>
<feature type="domain" description="NADPH-dependent FMN reductase-like" evidence="1">
    <location>
        <begin position="1"/>
        <end position="144"/>
    </location>
</feature>
<protein>
    <submittedName>
        <fullName evidence="2">NADPH-dependent FMN reductase</fullName>
    </submittedName>
</protein>
<dbReference type="PANTHER" id="PTHR30543:SF31">
    <property type="entry name" value="NADPH-DEPENDENT AZOREDUCTASE AZR"/>
    <property type="match status" value="1"/>
</dbReference>
<proteinExistence type="predicted"/>
<dbReference type="Proteomes" id="UP000006377">
    <property type="component" value="Chromosome"/>
</dbReference>
<dbReference type="STRING" id="402881.Plav_0985"/>
<dbReference type="HOGENOM" id="CLU_055322_1_0_5"/>
<sequence>MKISVISGSQRPNSQSLKVATYLAGRLKERNVVAGDPIDLGLAPLPFWDESAFSGASSPLNDAWKPISDELSFCDGFVVVVPEWHGMVPPALKNMLLLCTSELAHKPGLIVGISASSGGTYPVVELRVTGFKNNRICWIPDHVIIRGVKGMLNGTPAMDAEAEEAIKGRCDFSLAMLIEYAKALRQVRESEAFDLKTYAFGM</sequence>
<accession>A7HRS5</accession>
<dbReference type="AlphaFoldDB" id="A7HRS5"/>
<dbReference type="InterPro" id="IPR029039">
    <property type="entry name" value="Flavoprotein-like_sf"/>
</dbReference>
<dbReference type="RefSeq" id="WP_012109864.1">
    <property type="nucleotide sequence ID" value="NC_009719.1"/>
</dbReference>
<dbReference type="eggNOG" id="COG0431">
    <property type="taxonomic scope" value="Bacteria"/>
</dbReference>
<evidence type="ECO:0000313" key="2">
    <source>
        <dbReference type="EMBL" id="ABS62608.1"/>
    </source>
</evidence>
<evidence type="ECO:0000259" key="1">
    <source>
        <dbReference type="Pfam" id="PF03358"/>
    </source>
</evidence>
<dbReference type="InterPro" id="IPR005025">
    <property type="entry name" value="FMN_Rdtase-like_dom"/>
</dbReference>